<dbReference type="InterPro" id="IPR011049">
    <property type="entry name" value="Serralysin-like_metalloprot_C"/>
</dbReference>
<accession>A0A2P7NRP3</accession>
<dbReference type="RefSeq" id="WP_106708160.1">
    <property type="nucleotide sequence ID" value="NZ_PXXU01000072.1"/>
</dbReference>
<dbReference type="Gene3D" id="2.150.10.10">
    <property type="entry name" value="Serralysin-like metalloprotease, C-terminal"/>
    <property type="match status" value="1"/>
</dbReference>
<sequence length="92" mass="9414">MDTINGFFAPVDTIRLDNNIFTSFGAPGGIAAGNRKIGPSASATDANDFLIYDTTSGALSYDAHGNGFGAAVHFAYIAGVAPLSAADFLIVQ</sequence>
<name>A0A2P7NRP3_9PROT</name>
<dbReference type="AlphaFoldDB" id="A0A2P7NRP3"/>
<protein>
    <submittedName>
        <fullName evidence="1">Uncharacterized protein</fullName>
    </submittedName>
</protein>
<dbReference type="SUPFAM" id="SSF51120">
    <property type="entry name" value="beta-Roll"/>
    <property type="match status" value="1"/>
</dbReference>
<keyword evidence="2" id="KW-1185">Reference proteome</keyword>
<dbReference type="EMBL" id="PXXU01000072">
    <property type="protein sequence ID" value="PSJ16107.1"/>
    <property type="molecule type" value="Genomic_DNA"/>
</dbReference>
<evidence type="ECO:0000313" key="1">
    <source>
        <dbReference type="EMBL" id="PSJ16107.1"/>
    </source>
</evidence>
<reference evidence="1 2" key="1">
    <citation type="submission" date="2018-03" db="EMBL/GenBank/DDBJ databases">
        <title>Draft genome of Nitrosomonas supralitoralis APG5.</title>
        <authorList>
            <person name="Urakawa H."/>
            <person name="Lopez J.V."/>
        </authorList>
    </citation>
    <scope>NUCLEOTIDE SEQUENCE [LARGE SCALE GENOMIC DNA]</scope>
    <source>
        <strain evidence="1 2">APG5</strain>
    </source>
</reference>
<evidence type="ECO:0000313" key="2">
    <source>
        <dbReference type="Proteomes" id="UP000241912"/>
    </source>
</evidence>
<organism evidence="1 2">
    <name type="scientific">Nitrosomonas supralitoralis</name>
    <dbReference type="NCBI Taxonomy" id="2116706"/>
    <lineage>
        <taxon>Bacteria</taxon>
        <taxon>Pseudomonadati</taxon>
        <taxon>Pseudomonadota</taxon>
        <taxon>Betaproteobacteria</taxon>
        <taxon>Nitrosomonadales</taxon>
        <taxon>Nitrosomonadaceae</taxon>
        <taxon>Nitrosomonas</taxon>
    </lineage>
</organism>
<comment type="caution">
    <text evidence="1">The sequence shown here is derived from an EMBL/GenBank/DDBJ whole genome shotgun (WGS) entry which is preliminary data.</text>
</comment>
<dbReference type="Proteomes" id="UP000241912">
    <property type="component" value="Unassembled WGS sequence"/>
</dbReference>
<proteinExistence type="predicted"/>
<gene>
    <name evidence="1" type="ORF">C7H79_15340</name>
</gene>
<dbReference type="OrthoDB" id="8541759at2"/>